<dbReference type="Proteomes" id="UP000578531">
    <property type="component" value="Unassembled WGS sequence"/>
</dbReference>
<dbReference type="PROSITE" id="PS50280">
    <property type="entry name" value="SET"/>
    <property type="match status" value="1"/>
</dbReference>
<dbReference type="GO" id="GO:0042054">
    <property type="term" value="F:histone methyltransferase activity"/>
    <property type="evidence" value="ECO:0007669"/>
    <property type="project" value="TreeGrafter"/>
</dbReference>
<dbReference type="AlphaFoldDB" id="A0A8H6FHY2"/>
<accession>A0A8H6FHY2</accession>
<evidence type="ECO:0000313" key="3">
    <source>
        <dbReference type="EMBL" id="KAF6228574.1"/>
    </source>
</evidence>
<feature type="region of interest" description="Disordered" evidence="1">
    <location>
        <begin position="335"/>
        <end position="364"/>
    </location>
</feature>
<dbReference type="PANTHER" id="PTHR45660">
    <property type="entry name" value="HISTONE-LYSINE N-METHYLTRANSFERASE SETMAR"/>
    <property type="match status" value="1"/>
</dbReference>
<dbReference type="RefSeq" id="XP_037159389.1">
    <property type="nucleotide sequence ID" value="XM_037313753.1"/>
</dbReference>
<dbReference type="PANTHER" id="PTHR45660:SF13">
    <property type="entry name" value="HISTONE-LYSINE N-METHYLTRANSFERASE SETMAR"/>
    <property type="match status" value="1"/>
</dbReference>
<sequence length="539" mass="59128">MKSPPRSGSSGSSTASKKAASHPTDSGVKKQSARTETSGGVCKATKGEIPGGDKKWQTFFGSTREISADDETVRAQLFDVLKEEDSKKEADKSSSEDADASSSRAVGRCSKYNVNRLMAQIYQDLYTVAAAQASKAASGETQTDRLSLEELGGIDPALRKVSDGVGTAIKAVLAYQRNPASPESSRIWQHGDNTVRSSSFDGPVCERCSKLASRHDWTLLGILAHSVTFQDAITLLDAEAWNVISTSIAENAVSLTVFAQGHSLEWWTELIRLNGLSPPFLPQDFERHLPSEPRDEVHPHKWVVTDNLSDVHPPHFEGEPQINIHTNIYRAASFTNSPRPPSWPADRPYPSDPTRVRDPSPHPCPTSGSHAPCACLFHARTWHPLTELRAYGPKGVGVRALERIPAGAILGEYVGEVHPAAYAVDPTYTLDFSEPGRRTDEVIAKISAGRFGNWTRFVNHSCEASTRFASVTLGGRHRTVVQAVRDIEVFEELTVDYGVGYWRDRVCECGAEGCVSRMKRPETEEGEGRRRWVWGSCCL</sequence>
<organism evidence="3 4">
    <name type="scientific">Letharia columbiana</name>
    <dbReference type="NCBI Taxonomy" id="112416"/>
    <lineage>
        <taxon>Eukaryota</taxon>
        <taxon>Fungi</taxon>
        <taxon>Dikarya</taxon>
        <taxon>Ascomycota</taxon>
        <taxon>Pezizomycotina</taxon>
        <taxon>Lecanoromycetes</taxon>
        <taxon>OSLEUM clade</taxon>
        <taxon>Lecanoromycetidae</taxon>
        <taxon>Lecanorales</taxon>
        <taxon>Lecanorineae</taxon>
        <taxon>Parmeliaceae</taxon>
        <taxon>Letharia</taxon>
    </lineage>
</organism>
<protein>
    <recommendedName>
        <fullName evidence="2">SET domain-containing protein</fullName>
    </recommendedName>
</protein>
<feature type="compositionally biased region" description="Low complexity" evidence="1">
    <location>
        <begin position="1"/>
        <end position="24"/>
    </location>
</feature>
<dbReference type="InterPro" id="IPR001214">
    <property type="entry name" value="SET_dom"/>
</dbReference>
<dbReference type="InterPro" id="IPR046341">
    <property type="entry name" value="SET_dom_sf"/>
</dbReference>
<evidence type="ECO:0000259" key="2">
    <source>
        <dbReference type="PROSITE" id="PS50280"/>
    </source>
</evidence>
<dbReference type="GO" id="GO:0003690">
    <property type="term" value="F:double-stranded DNA binding"/>
    <property type="evidence" value="ECO:0007669"/>
    <property type="project" value="TreeGrafter"/>
</dbReference>
<name>A0A8H6FHY2_9LECA</name>
<dbReference type="SMART" id="SM00317">
    <property type="entry name" value="SET"/>
    <property type="match status" value="1"/>
</dbReference>
<dbReference type="Pfam" id="PF00856">
    <property type="entry name" value="SET"/>
    <property type="match status" value="1"/>
</dbReference>
<dbReference type="OrthoDB" id="308383at2759"/>
<dbReference type="Gene3D" id="2.170.270.10">
    <property type="entry name" value="SET domain"/>
    <property type="match status" value="1"/>
</dbReference>
<feature type="region of interest" description="Disordered" evidence="1">
    <location>
        <begin position="83"/>
        <end position="105"/>
    </location>
</feature>
<comment type="caution">
    <text evidence="3">The sequence shown here is derived from an EMBL/GenBank/DDBJ whole genome shotgun (WGS) entry which is preliminary data.</text>
</comment>
<feature type="domain" description="SET" evidence="2">
    <location>
        <begin position="384"/>
        <end position="498"/>
    </location>
</feature>
<evidence type="ECO:0000313" key="4">
    <source>
        <dbReference type="Proteomes" id="UP000578531"/>
    </source>
</evidence>
<reference evidence="3 4" key="1">
    <citation type="journal article" date="2020" name="Genomics">
        <title>Complete, high-quality genomes from long-read metagenomic sequencing of two wolf lichen thalli reveals enigmatic genome architecture.</title>
        <authorList>
            <person name="McKenzie S.K."/>
            <person name="Walston R.F."/>
            <person name="Allen J.L."/>
        </authorList>
    </citation>
    <scope>NUCLEOTIDE SEQUENCE [LARGE SCALE GENOMIC DNA]</scope>
    <source>
        <strain evidence="3">WasteWater2</strain>
    </source>
</reference>
<gene>
    <name evidence="3" type="ORF">HO173_011877</name>
</gene>
<dbReference type="InterPro" id="IPR051357">
    <property type="entry name" value="H3K9_HMTase_SUVAR3-9"/>
</dbReference>
<dbReference type="GeneID" id="59293517"/>
<dbReference type="EMBL" id="JACCJC010000079">
    <property type="protein sequence ID" value="KAF6228574.1"/>
    <property type="molecule type" value="Genomic_DNA"/>
</dbReference>
<evidence type="ECO:0000256" key="1">
    <source>
        <dbReference type="SAM" id="MobiDB-lite"/>
    </source>
</evidence>
<keyword evidence="4" id="KW-1185">Reference proteome</keyword>
<feature type="region of interest" description="Disordered" evidence="1">
    <location>
        <begin position="1"/>
        <end position="57"/>
    </location>
</feature>
<proteinExistence type="predicted"/>
<feature type="compositionally biased region" description="Basic and acidic residues" evidence="1">
    <location>
        <begin position="83"/>
        <end position="95"/>
    </location>
</feature>
<dbReference type="SUPFAM" id="SSF82199">
    <property type="entry name" value="SET domain"/>
    <property type="match status" value="1"/>
</dbReference>